<gene>
    <name evidence="1" type="ORF">G2W53_044772</name>
</gene>
<evidence type="ECO:0000313" key="1">
    <source>
        <dbReference type="EMBL" id="KAF7800725.1"/>
    </source>
</evidence>
<accession>A0A834SBQ4</accession>
<dbReference type="AlphaFoldDB" id="A0A834SBQ4"/>
<keyword evidence="2" id="KW-1185">Reference proteome</keyword>
<evidence type="ECO:0000313" key="2">
    <source>
        <dbReference type="Proteomes" id="UP000634136"/>
    </source>
</evidence>
<name>A0A834SBQ4_9FABA</name>
<comment type="caution">
    <text evidence="1">The sequence shown here is derived from an EMBL/GenBank/DDBJ whole genome shotgun (WGS) entry which is preliminary data.</text>
</comment>
<dbReference type="OrthoDB" id="75720at2759"/>
<protein>
    <submittedName>
        <fullName evidence="1">Lysosomal cystine transporter</fullName>
    </submittedName>
</protein>
<proteinExistence type="predicted"/>
<sequence length="195" mass="21230">MFCHRQSSTTEHAAGAPSYLSLSHISSSFFAIHSLSRRYFSLLDSLFILAFISLQPPPFAADHCYTLFIHPVNSLEMIHVAANEVAFSIHACILTYIVLCQIASYELNSGMHDLHQVFSSVPSVLFLPSIGSLSIFAPSSSPSAAFSSHHRTTEASLTQEETITLYSPVVMRPVFGGRGFVPVAPLSSDNLSLLP</sequence>
<reference evidence="1" key="1">
    <citation type="submission" date="2020-09" db="EMBL/GenBank/DDBJ databases">
        <title>Genome-Enabled Discovery of Anthraquinone Biosynthesis in Senna tora.</title>
        <authorList>
            <person name="Kang S.-H."/>
            <person name="Pandey R.P."/>
            <person name="Lee C.-M."/>
            <person name="Sim J.-S."/>
            <person name="Jeong J.-T."/>
            <person name="Choi B.-S."/>
            <person name="Jung M."/>
            <person name="Ginzburg D."/>
            <person name="Zhao K."/>
            <person name="Won S.Y."/>
            <person name="Oh T.-J."/>
            <person name="Yu Y."/>
            <person name="Kim N.-H."/>
            <person name="Lee O.R."/>
            <person name="Lee T.-H."/>
            <person name="Bashyal P."/>
            <person name="Kim T.-S."/>
            <person name="Lee W.-H."/>
            <person name="Kawkins C."/>
            <person name="Kim C.-K."/>
            <person name="Kim J.S."/>
            <person name="Ahn B.O."/>
            <person name="Rhee S.Y."/>
            <person name="Sohng J.K."/>
        </authorList>
    </citation>
    <scope>NUCLEOTIDE SEQUENCE</scope>
    <source>
        <tissue evidence="1">Leaf</tissue>
    </source>
</reference>
<dbReference type="Proteomes" id="UP000634136">
    <property type="component" value="Unassembled WGS sequence"/>
</dbReference>
<dbReference type="EMBL" id="JAAIUW010000199">
    <property type="protein sequence ID" value="KAF7800725.1"/>
    <property type="molecule type" value="Genomic_DNA"/>
</dbReference>
<organism evidence="1 2">
    <name type="scientific">Senna tora</name>
    <dbReference type="NCBI Taxonomy" id="362788"/>
    <lineage>
        <taxon>Eukaryota</taxon>
        <taxon>Viridiplantae</taxon>
        <taxon>Streptophyta</taxon>
        <taxon>Embryophyta</taxon>
        <taxon>Tracheophyta</taxon>
        <taxon>Spermatophyta</taxon>
        <taxon>Magnoliopsida</taxon>
        <taxon>eudicotyledons</taxon>
        <taxon>Gunneridae</taxon>
        <taxon>Pentapetalae</taxon>
        <taxon>rosids</taxon>
        <taxon>fabids</taxon>
        <taxon>Fabales</taxon>
        <taxon>Fabaceae</taxon>
        <taxon>Caesalpinioideae</taxon>
        <taxon>Cassia clade</taxon>
        <taxon>Senna</taxon>
    </lineage>
</organism>